<proteinExistence type="predicted"/>
<evidence type="ECO:0000313" key="2">
    <source>
        <dbReference type="Proteomes" id="UP001066276"/>
    </source>
</evidence>
<reference evidence="1" key="1">
    <citation type="journal article" date="2022" name="bioRxiv">
        <title>Sequencing and chromosome-scale assembly of the giantPleurodeles waltlgenome.</title>
        <authorList>
            <person name="Brown T."/>
            <person name="Elewa A."/>
            <person name="Iarovenko S."/>
            <person name="Subramanian E."/>
            <person name="Araus A.J."/>
            <person name="Petzold A."/>
            <person name="Susuki M."/>
            <person name="Suzuki K.-i.T."/>
            <person name="Hayashi T."/>
            <person name="Toyoda A."/>
            <person name="Oliveira C."/>
            <person name="Osipova E."/>
            <person name="Leigh N.D."/>
            <person name="Simon A."/>
            <person name="Yun M.H."/>
        </authorList>
    </citation>
    <scope>NUCLEOTIDE SEQUENCE</scope>
    <source>
        <strain evidence="1">20211129_DDA</strain>
        <tissue evidence="1">Liver</tissue>
    </source>
</reference>
<gene>
    <name evidence="1" type="ORF">NDU88_005021</name>
</gene>
<dbReference type="EMBL" id="JANPWB010000011">
    <property type="protein sequence ID" value="KAJ1126614.1"/>
    <property type="molecule type" value="Genomic_DNA"/>
</dbReference>
<evidence type="ECO:0000313" key="1">
    <source>
        <dbReference type="EMBL" id="KAJ1126614.1"/>
    </source>
</evidence>
<feature type="non-terminal residue" evidence="1">
    <location>
        <position position="62"/>
    </location>
</feature>
<sequence length="62" mass="6592">CLVMGRLGSFFPESFPGGVPGSDWEPFATFSTDVAPMALSCSLSMLSNNSKEGFFPTLKPLS</sequence>
<name>A0AAV7PFP5_PLEWA</name>
<feature type="non-terminal residue" evidence="1">
    <location>
        <position position="1"/>
    </location>
</feature>
<accession>A0AAV7PFP5</accession>
<comment type="caution">
    <text evidence="1">The sequence shown here is derived from an EMBL/GenBank/DDBJ whole genome shotgun (WGS) entry which is preliminary data.</text>
</comment>
<dbReference type="Proteomes" id="UP001066276">
    <property type="component" value="Chromosome 7"/>
</dbReference>
<organism evidence="1 2">
    <name type="scientific">Pleurodeles waltl</name>
    <name type="common">Iberian ribbed newt</name>
    <dbReference type="NCBI Taxonomy" id="8319"/>
    <lineage>
        <taxon>Eukaryota</taxon>
        <taxon>Metazoa</taxon>
        <taxon>Chordata</taxon>
        <taxon>Craniata</taxon>
        <taxon>Vertebrata</taxon>
        <taxon>Euteleostomi</taxon>
        <taxon>Amphibia</taxon>
        <taxon>Batrachia</taxon>
        <taxon>Caudata</taxon>
        <taxon>Salamandroidea</taxon>
        <taxon>Salamandridae</taxon>
        <taxon>Pleurodelinae</taxon>
        <taxon>Pleurodeles</taxon>
    </lineage>
</organism>
<protein>
    <submittedName>
        <fullName evidence="1">Uncharacterized protein</fullName>
    </submittedName>
</protein>
<keyword evidence="2" id="KW-1185">Reference proteome</keyword>
<dbReference type="AlphaFoldDB" id="A0AAV7PFP5"/>